<dbReference type="OrthoDB" id="10436740at2759"/>
<dbReference type="Proteomes" id="UP000507470">
    <property type="component" value="Unassembled WGS sequence"/>
</dbReference>
<evidence type="ECO:0000313" key="1">
    <source>
        <dbReference type="EMBL" id="CAC5364945.1"/>
    </source>
</evidence>
<gene>
    <name evidence="1" type="ORF">MCOR_5802</name>
</gene>
<keyword evidence="2" id="KW-1185">Reference proteome</keyword>
<name>A0A6J8ABP4_MYTCO</name>
<dbReference type="EMBL" id="CACVKT020001097">
    <property type="protein sequence ID" value="CAC5364945.1"/>
    <property type="molecule type" value="Genomic_DNA"/>
</dbReference>
<proteinExistence type="predicted"/>
<dbReference type="AlphaFoldDB" id="A0A6J8ABP4"/>
<protein>
    <submittedName>
        <fullName evidence="1">Uncharacterized protein</fullName>
    </submittedName>
</protein>
<organism evidence="1 2">
    <name type="scientific">Mytilus coruscus</name>
    <name type="common">Sea mussel</name>
    <dbReference type="NCBI Taxonomy" id="42192"/>
    <lineage>
        <taxon>Eukaryota</taxon>
        <taxon>Metazoa</taxon>
        <taxon>Spiralia</taxon>
        <taxon>Lophotrochozoa</taxon>
        <taxon>Mollusca</taxon>
        <taxon>Bivalvia</taxon>
        <taxon>Autobranchia</taxon>
        <taxon>Pteriomorphia</taxon>
        <taxon>Mytilida</taxon>
        <taxon>Mytiloidea</taxon>
        <taxon>Mytilidae</taxon>
        <taxon>Mytilinae</taxon>
        <taxon>Mytilus</taxon>
    </lineage>
</organism>
<evidence type="ECO:0000313" key="2">
    <source>
        <dbReference type="Proteomes" id="UP000507470"/>
    </source>
</evidence>
<reference evidence="1 2" key="1">
    <citation type="submission" date="2020-06" db="EMBL/GenBank/DDBJ databases">
        <authorList>
            <person name="Li R."/>
            <person name="Bekaert M."/>
        </authorList>
    </citation>
    <scope>NUCLEOTIDE SEQUENCE [LARGE SCALE GENOMIC DNA]</scope>
    <source>
        <strain evidence="2">wild</strain>
    </source>
</reference>
<sequence>MVKEHINLSHNNKHLIQFSKKGRQHDTKDLVDNLVSLINLMNENGKHKETEDLINTIRNQPSGILGKYVSHTWSDQTWRGKVHSFNGREFEISYWDSILSENKGEVYCLELSEILEDIDDGTFSFDGKVTCNHFCEPGNYNPTISLSKHTFRTKGSKHRIYNKGDKLQPCFTDLVIFTGFEIKLLTIIDDFKS</sequence>
<accession>A0A6J8ABP4</accession>